<comment type="subcellular location">
    <subcellularLocation>
        <location evidence="5">Cytoplasm</location>
    </subcellularLocation>
    <text evidence="5">Associates with late stage pre-50S ribosomal subunits.</text>
</comment>
<dbReference type="HAMAP" id="MF_00765">
    <property type="entry name" value="DarP"/>
    <property type="match status" value="1"/>
</dbReference>
<comment type="function">
    <text evidence="5">Member of a network of 50S ribosomal subunit biogenesis factors which assembles along the 30S-50S interface, preventing incorrect 23S rRNA structures from forming. Promotes peptidyl transferase center (PTC) maturation.</text>
</comment>
<dbReference type="GO" id="GO:0043022">
    <property type="term" value="F:ribosome binding"/>
    <property type="evidence" value="ECO:0007669"/>
    <property type="project" value="UniProtKB-UniRule"/>
</dbReference>
<dbReference type="Proteomes" id="UP000078070">
    <property type="component" value="Chromosome"/>
</dbReference>
<evidence type="ECO:0000256" key="2">
    <source>
        <dbReference type="ARBA" id="ARBA00022517"/>
    </source>
</evidence>
<keyword evidence="4 5" id="KW-0694">RNA-binding</keyword>
<name>A0A1A9EV53_9GAMM</name>
<dbReference type="STRING" id="1821621.A8C75_05755"/>
<dbReference type="SUPFAM" id="SSF158710">
    <property type="entry name" value="PSPTO4464-like"/>
    <property type="match status" value="1"/>
</dbReference>
<dbReference type="GO" id="GO:0019843">
    <property type="term" value="F:rRNA binding"/>
    <property type="evidence" value="ECO:0007669"/>
    <property type="project" value="UniProtKB-UniRule"/>
</dbReference>
<proteinExistence type="inferred from homology"/>
<dbReference type="RefSeq" id="WP_067379340.1">
    <property type="nucleotide sequence ID" value="NZ_CP015839.1"/>
</dbReference>
<evidence type="ECO:0000256" key="4">
    <source>
        <dbReference type="ARBA" id="ARBA00022884"/>
    </source>
</evidence>
<dbReference type="PANTHER" id="PTHR38101:SF1">
    <property type="entry name" value="UPF0307 PROTEIN YJGA"/>
    <property type="match status" value="1"/>
</dbReference>
<organism evidence="7 8">
    <name type="scientific">Marinobacterium aestuarii</name>
    <dbReference type="NCBI Taxonomy" id="1821621"/>
    <lineage>
        <taxon>Bacteria</taxon>
        <taxon>Pseudomonadati</taxon>
        <taxon>Pseudomonadota</taxon>
        <taxon>Gammaproteobacteria</taxon>
        <taxon>Oceanospirillales</taxon>
        <taxon>Oceanospirillaceae</taxon>
        <taxon>Marinobacterium</taxon>
    </lineage>
</organism>
<comment type="similarity">
    <text evidence="5">Belongs to the DarP family.</text>
</comment>
<reference evidence="8" key="1">
    <citation type="submission" date="2016-05" db="EMBL/GenBank/DDBJ databases">
        <authorList>
            <person name="Baek K."/>
            <person name="Yang S.-J."/>
        </authorList>
    </citation>
    <scope>NUCLEOTIDE SEQUENCE [LARGE SCALE GENOMIC DNA]</scope>
    <source>
        <strain evidence="8">ST58-10</strain>
    </source>
</reference>
<evidence type="ECO:0000313" key="7">
    <source>
        <dbReference type="EMBL" id="ANG62044.1"/>
    </source>
</evidence>
<dbReference type="CDD" id="cd16331">
    <property type="entry name" value="YjgA-like"/>
    <property type="match status" value="1"/>
</dbReference>
<dbReference type="PANTHER" id="PTHR38101">
    <property type="entry name" value="UPF0307 PROTEIN YJGA"/>
    <property type="match status" value="1"/>
</dbReference>
<dbReference type="GO" id="GO:1902626">
    <property type="term" value="P:assembly of large subunit precursor of preribosome"/>
    <property type="evidence" value="ECO:0007669"/>
    <property type="project" value="UniProtKB-UniRule"/>
</dbReference>
<evidence type="ECO:0000256" key="3">
    <source>
        <dbReference type="ARBA" id="ARBA00022730"/>
    </source>
</evidence>
<keyword evidence="8" id="KW-1185">Reference proteome</keyword>
<accession>A0A1A9EV53</accession>
<dbReference type="PIRSF" id="PIRSF016183">
    <property type="entry name" value="UCP016183"/>
    <property type="match status" value="1"/>
</dbReference>
<evidence type="ECO:0000313" key="8">
    <source>
        <dbReference type="Proteomes" id="UP000078070"/>
    </source>
</evidence>
<feature type="region of interest" description="Disordered" evidence="6">
    <location>
        <begin position="1"/>
        <end position="25"/>
    </location>
</feature>
<dbReference type="GO" id="GO:0005829">
    <property type="term" value="C:cytosol"/>
    <property type="evidence" value="ECO:0007669"/>
    <property type="project" value="TreeGrafter"/>
</dbReference>
<evidence type="ECO:0000256" key="5">
    <source>
        <dbReference type="HAMAP-Rule" id="MF_00765"/>
    </source>
</evidence>
<keyword evidence="1 5" id="KW-0963">Cytoplasm</keyword>
<evidence type="ECO:0000256" key="6">
    <source>
        <dbReference type="SAM" id="MobiDB-lite"/>
    </source>
</evidence>
<keyword evidence="2 5" id="KW-0690">Ribosome biogenesis</keyword>
<dbReference type="EMBL" id="CP015839">
    <property type="protein sequence ID" value="ANG62044.1"/>
    <property type="molecule type" value="Genomic_DNA"/>
</dbReference>
<dbReference type="KEGG" id="mars:A8C75_05755"/>
<dbReference type="InterPro" id="IPR006839">
    <property type="entry name" value="DarP"/>
</dbReference>
<dbReference type="AlphaFoldDB" id="A0A1A9EV53"/>
<sequence>MTNEEDFEQLDPADQDAELISKSQAKRDMHALQDLGKKLVALNKDQLAKVPMDETLRGAVEECRRLKKGEAIRRQLQYIGRLMRLADTDGISQTMDSFEAGKQAHDAHFHRLERWRDRLINGTPDDLTDYVAAFPHADIQHLRQLIRNAQREALQQKPPASSRKLFKYLRELAEVPN</sequence>
<reference evidence="7 8" key="2">
    <citation type="journal article" date="2018" name="Int. J. Syst. Evol. Microbiol.">
        <title>Marinobacterium aestuarii sp. nov., a benzene-degrading marine bacterium isolated from estuary sediment.</title>
        <authorList>
            <person name="Bae S.S."/>
            <person name="Jung J."/>
            <person name="Chung D."/>
            <person name="Baek K."/>
        </authorList>
    </citation>
    <scope>NUCLEOTIDE SEQUENCE [LARGE SCALE GENOMIC DNA]</scope>
    <source>
        <strain evidence="7 8">ST58-10</strain>
    </source>
</reference>
<dbReference type="Pfam" id="PF04751">
    <property type="entry name" value="DarP"/>
    <property type="match status" value="1"/>
</dbReference>
<dbReference type="OrthoDB" id="5293604at2"/>
<evidence type="ECO:0000256" key="1">
    <source>
        <dbReference type="ARBA" id="ARBA00022490"/>
    </source>
</evidence>
<protein>
    <recommendedName>
        <fullName evidence="5">Dual-action ribosomal maturation protein DarP</fullName>
    </recommendedName>
    <alternativeName>
        <fullName evidence="5">Large ribosomal subunit assembly factor DarP</fullName>
    </alternativeName>
</protein>
<dbReference type="InterPro" id="IPR023153">
    <property type="entry name" value="DarP_sf"/>
</dbReference>
<keyword evidence="3 5" id="KW-0699">rRNA-binding</keyword>
<feature type="compositionally biased region" description="Acidic residues" evidence="6">
    <location>
        <begin position="1"/>
        <end position="17"/>
    </location>
</feature>
<gene>
    <name evidence="5" type="primary">darP</name>
    <name evidence="7" type="ORF">A8C75_05755</name>
</gene>
<dbReference type="NCBIfam" id="NF003593">
    <property type="entry name" value="PRK05255.1-1"/>
    <property type="match status" value="1"/>
</dbReference>
<dbReference type="Gene3D" id="1.10.60.30">
    <property type="entry name" value="PSPTO4464-like domains"/>
    <property type="match status" value="2"/>
</dbReference>